<comment type="similarity">
    <text evidence="1 5">Belongs to the short-chain dehydrogenases/reductases (SDR) family.</text>
</comment>
<dbReference type="PRINTS" id="PR00081">
    <property type="entry name" value="GDHRDH"/>
</dbReference>
<gene>
    <name evidence="7" type="ORF">GBAR_LOCUS2776</name>
</gene>
<dbReference type="InterPro" id="IPR050259">
    <property type="entry name" value="SDR"/>
</dbReference>
<dbReference type="CDD" id="cd05333">
    <property type="entry name" value="BKR_SDR_c"/>
    <property type="match status" value="1"/>
</dbReference>
<dbReference type="SMART" id="SM00822">
    <property type="entry name" value="PKS_KR"/>
    <property type="match status" value="1"/>
</dbReference>
<dbReference type="PROSITE" id="PS00061">
    <property type="entry name" value="ADH_SHORT"/>
    <property type="match status" value="1"/>
</dbReference>
<dbReference type="PRINTS" id="PR00080">
    <property type="entry name" value="SDRFAMILY"/>
</dbReference>
<evidence type="ECO:0000256" key="4">
    <source>
        <dbReference type="ARBA" id="ARBA00048508"/>
    </source>
</evidence>
<dbReference type="FunFam" id="3.40.50.720:FF:000173">
    <property type="entry name" value="3-oxoacyl-[acyl-carrier protein] reductase"/>
    <property type="match status" value="1"/>
</dbReference>
<dbReference type="Pfam" id="PF00106">
    <property type="entry name" value="adh_short"/>
    <property type="match status" value="1"/>
</dbReference>
<organism evidence="7 8">
    <name type="scientific">Geodia barretti</name>
    <name type="common">Barrett's horny sponge</name>
    <dbReference type="NCBI Taxonomy" id="519541"/>
    <lineage>
        <taxon>Eukaryota</taxon>
        <taxon>Metazoa</taxon>
        <taxon>Porifera</taxon>
        <taxon>Demospongiae</taxon>
        <taxon>Heteroscleromorpha</taxon>
        <taxon>Tetractinellida</taxon>
        <taxon>Astrophorina</taxon>
        <taxon>Geodiidae</taxon>
        <taxon>Geodia</taxon>
    </lineage>
</organism>
<evidence type="ECO:0000256" key="3">
    <source>
        <dbReference type="ARBA" id="ARBA00023002"/>
    </source>
</evidence>
<evidence type="ECO:0000256" key="5">
    <source>
        <dbReference type="RuleBase" id="RU000363"/>
    </source>
</evidence>
<comment type="caution">
    <text evidence="7">The sequence shown here is derived from an EMBL/GenBank/DDBJ whole genome shotgun (WGS) entry which is preliminary data.</text>
</comment>
<dbReference type="GO" id="GO:0006629">
    <property type="term" value="P:lipid metabolic process"/>
    <property type="evidence" value="ECO:0007669"/>
    <property type="project" value="UniProtKB-ARBA"/>
</dbReference>
<dbReference type="PANTHER" id="PTHR42879">
    <property type="entry name" value="3-OXOACYL-(ACYL-CARRIER-PROTEIN) REDUCTASE"/>
    <property type="match status" value="1"/>
</dbReference>
<evidence type="ECO:0000256" key="1">
    <source>
        <dbReference type="ARBA" id="ARBA00006484"/>
    </source>
</evidence>
<sequence length="239" mass="25592">MTLKDKVAIVTGASRGIGEAIARKFCQEGASVMLCSRSESLSDESGNAKSAQADISNKADVEALVDLTLKEFDRVDILVNNAGITRDTLFMRMKDEDWDAVLQTNLTGTAYCMRAVIRSMMRQRSGRIINISSVVGVAGNAGQANYAASKAGIIGLTKSVAKEAGSRGITVNAITPGFITTDMTEKISEADQQKMLEMIPAGSFGTPEDVAELLCFWRQMPPDTLQGKPSKLTAVCLCK</sequence>
<dbReference type="EC" id="1.1.1.100" evidence="2"/>
<keyword evidence="3" id="KW-0560">Oxidoreductase</keyword>
<dbReference type="PANTHER" id="PTHR42879:SF2">
    <property type="entry name" value="3-OXOACYL-[ACYL-CARRIER-PROTEIN] REDUCTASE FABG"/>
    <property type="match status" value="1"/>
</dbReference>
<dbReference type="InterPro" id="IPR020904">
    <property type="entry name" value="Sc_DH/Rdtase_CS"/>
</dbReference>
<dbReference type="GO" id="GO:0032787">
    <property type="term" value="P:monocarboxylic acid metabolic process"/>
    <property type="evidence" value="ECO:0007669"/>
    <property type="project" value="UniProtKB-ARBA"/>
</dbReference>
<keyword evidence="8" id="KW-1185">Reference proteome</keyword>
<evidence type="ECO:0000259" key="6">
    <source>
        <dbReference type="SMART" id="SM00822"/>
    </source>
</evidence>
<dbReference type="Proteomes" id="UP001174909">
    <property type="component" value="Unassembled WGS sequence"/>
</dbReference>
<evidence type="ECO:0000313" key="8">
    <source>
        <dbReference type="Proteomes" id="UP001174909"/>
    </source>
</evidence>
<comment type="catalytic activity">
    <reaction evidence="4">
        <text>a (3R)-hydroxyacyl-[ACP] + NADP(+) = a 3-oxoacyl-[ACP] + NADPH + H(+)</text>
        <dbReference type="Rhea" id="RHEA:17397"/>
        <dbReference type="Rhea" id="RHEA-COMP:9916"/>
        <dbReference type="Rhea" id="RHEA-COMP:9945"/>
        <dbReference type="ChEBI" id="CHEBI:15378"/>
        <dbReference type="ChEBI" id="CHEBI:57783"/>
        <dbReference type="ChEBI" id="CHEBI:58349"/>
        <dbReference type="ChEBI" id="CHEBI:78776"/>
        <dbReference type="ChEBI" id="CHEBI:78827"/>
        <dbReference type="EC" id="1.1.1.100"/>
    </reaction>
</comment>
<dbReference type="EMBL" id="CASHTH010000382">
    <property type="protein sequence ID" value="CAI7999720.1"/>
    <property type="molecule type" value="Genomic_DNA"/>
</dbReference>
<dbReference type="InterPro" id="IPR002347">
    <property type="entry name" value="SDR_fam"/>
</dbReference>
<protein>
    <recommendedName>
        <fullName evidence="2">3-oxoacyl-[acyl-carrier-protein] reductase</fullName>
        <ecNumber evidence="2">1.1.1.100</ecNumber>
    </recommendedName>
</protein>
<dbReference type="SUPFAM" id="SSF51735">
    <property type="entry name" value="NAD(P)-binding Rossmann-fold domains"/>
    <property type="match status" value="1"/>
</dbReference>
<dbReference type="NCBIfam" id="NF009466">
    <property type="entry name" value="PRK12826.1-2"/>
    <property type="match status" value="1"/>
</dbReference>
<dbReference type="GO" id="GO:0004316">
    <property type="term" value="F:3-oxoacyl-[acyl-carrier-protein] reductase (NADPH) activity"/>
    <property type="evidence" value="ECO:0007669"/>
    <property type="project" value="UniProtKB-EC"/>
</dbReference>
<dbReference type="InterPro" id="IPR057326">
    <property type="entry name" value="KR_dom"/>
</dbReference>
<evidence type="ECO:0000313" key="7">
    <source>
        <dbReference type="EMBL" id="CAI7999720.1"/>
    </source>
</evidence>
<reference evidence="7" key="1">
    <citation type="submission" date="2023-03" db="EMBL/GenBank/DDBJ databases">
        <authorList>
            <person name="Steffen K."/>
            <person name="Cardenas P."/>
        </authorList>
    </citation>
    <scope>NUCLEOTIDE SEQUENCE</scope>
</reference>
<dbReference type="Gene3D" id="3.40.50.720">
    <property type="entry name" value="NAD(P)-binding Rossmann-like Domain"/>
    <property type="match status" value="1"/>
</dbReference>
<accession>A0AA35R0S7</accession>
<dbReference type="AlphaFoldDB" id="A0AA35R0S7"/>
<proteinExistence type="inferred from homology"/>
<feature type="domain" description="Ketoreductase" evidence="6">
    <location>
        <begin position="6"/>
        <end position="177"/>
    </location>
</feature>
<name>A0AA35R0S7_GEOBA</name>
<evidence type="ECO:0000256" key="2">
    <source>
        <dbReference type="ARBA" id="ARBA00012948"/>
    </source>
</evidence>
<dbReference type="InterPro" id="IPR036291">
    <property type="entry name" value="NAD(P)-bd_dom_sf"/>
</dbReference>